<evidence type="ECO:0000313" key="7">
    <source>
        <dbReference type="Proteomes" id="UP001161247"/>
    </source>
</evidence>
<evidence type="ECO:0000256" key="2">
    <source>
        <dbReference type="ARBA" id="ARBA00022884"/>
    </source>
</evidence>
<evidence type="ECO:0000313" key="6">
    <source>
        <dbReference type="EMBL" id="CAI9114238.1"/>
    </source>
</evidence>
<feature type="compositionally biased region" description="Polar residues" evidence="4">
    <location>
        <begin position="44"/>
        <end position="60"/>
    </location>
</feature>
<keyword evidence="1" id="KW-0677">Repeat</keyword>
<feature type="domain" description="RRM" evidence="5">
    <location>
        <begin position="238"/>
        <end position="315"/>
    </location>
</feature>
<proteinExistence type="predicted"/>
<evidence type="ECO:0000256" key="4">
    <source>
        <dbReference type="SAM" id="MobiDB-lite"/>
    </source>
</evidence>
<feature type="compositionally biased region" description="Basic and acidic residues" evidence="4">
    <location>
        <begin position="513"/>
        <end position="523"/>
    </location>
</feature>
<dbReference type="PROSITE" id="PS50102">
    <property type="entry name" value="RRM"/>
    <property type="match status" value="4"/>
</dbReference>
<dbReference type="SMART" id="SM00361">
    <property type="entry name" value="RRM_1"/>
    <property type="match status" value="2"/>
</dbReference>
<evidence type="ECO:0000256" key="3">
    <source>
        <dbReference type="PROSITE-ProRule" id="PRU00176"/>
    </source>
</evidence>
<gene>
    <name evidence="6" type="ORF">OLC1_LOCUS21053</name>
</gene>
<dbReference type="PANTHER" id="PTHR24012">
    <property type="entry name" value="RNA BINDING PROTEIN"/>
    <property type="match status" value="1"/>
</dbReference>
<reference evidence="6" key="1">
    <citation type="submission" date="2023-03" db="EMBL/GenBank/DDBJ databases">
        <authorList>
            <person name="Julca I."/>
        </authorList>
    </citation>
    <scope>NUCLEOTIDE SEQUENCE</scope>
</reference>
<feature type="compositionally biased region" description="Polar residues" evidence="4">
    <location>
        <begin position="556"/>
        <end position="572"/>
    </location>
</feature>
<name>A0AAV1E5P3_OLDCO</name>
<keyword evidence="7" id="KW-1185">Reference proteome</keyword>
<evidence type="ECO:0000256" key="1">
    <source>
        <dbReference type="ARBA" id="ARBA00022737"/>
    </source>
</evidence>
<feature type="domain" description="RRM" evidence="5">
    <location>
        <begin position="61"/>
        <end position="139"/>
    </location>
</feature>
<dbReference type="InterPro" id="IPR003954">
    <property type="entry name" value="RRM_euk-type"/>
</dbReference>
<keyword evidence="2 3" id="KW-0694">RNA-binding</keyword>
<dbReference type="InterPro" id="IPR035979">
    <property type="entry name" value="RBD_domain_sf"/>
</dbReference>
<feature type="compositionally biased region" description="Basic and acidic residues" evidence="4">
    <location>
        <begin position="543"/>
        <end position="552"/>
    </location>
</feature>
<feature type="domain" description="RRM" evidence="5">
    <location>
        <begin position="149"/>
        <end position="220"/>
    </location>
</feature>
<feature type="region of interest" description="Disordered" evidence="4">
    <location>
        <begin position="28"/>
        <end position="60"/>
    </location>
</feature>
<dbReference type="SMART" id="SM00360">
    <property type="entry name" value="RRM"/>
    <property type="match status" value="4"/>
</dbReference>
<accession>A0AAV1E5P3</accession>
<feature type="region of interest" description="Disordered" evidence="4">
    <location>
        <begin position="507"/>
        <end position="572"/>
    </location>
</feature>
<feature type="domain" description="RRM" evidence="5">
    <location>
        <begin position="341"/>
        <end position="418"/>
    </location>
</feature>
<dbReference type="InterPro" id="IPR012677">
    <property type="entry name" value="Nucleotide-bd_a/b_plait_sf"/>
</dbReference>
<sequence>MPSNSLPSSYTATQSLSEIKMREEGFQKMVTLSLHIPPPPPSEADTTSSPAAESGPTSRGVSLYVGDLHPKVKEADLRQAFETVGPLSSLRLCRDRATGDSLCYAYVNFCSPDDASRALSSLNHTKLGGKAMRIMWSQRDPITRKNGVANLYVKNLSPSISSAGLEELFSAYGTVLSCKIAEENGVSKGFGFVQFDSEDSAIAALNALNGFVFEGKKLLVCKFVRKNGRKDASDEEFTNLYFKNVDEDVSEDSLKGKFSEHGTVSNLVIMKDNEGKSKGFGFVSFSSHEEAKSAVDCLNGTPLGSKTLFVGKAQKKAEREKILQQAHESLRRNISGSSNNSNLFVKNLHDSLDDIDLKALFSSFGYVTSAKVMKYEGGVSKGYGFVHFSCPEEAKRALYSSNGSTIRGKTLFVDFAQSQEERRQHLQGLPVPYPIQSFYPSYWNIHLAPQHHPLCYNAPFPQLPYPQFSLPQMNSLQPKLYEGSSQGFIRVSPIQDQGYLQMLPGTAVPCRQPHQEPKLDMTHQSHPKKSSSSSGWNQWKRLSKQDKKRSAYRDLGSSTTRSGSGNPPTRSSLQFVYRNNFDKMLQPRTKNTQQIFASKNTTEVIVEMDVKKLLNSRNPLAVPVEEAIQKIGATSGSQTTTY</sequence>
<dbReference type="InterPro" id="IPR000504">
    <property type="entry name" value="RRM_dom"/>
</dbReference>
<organism evidence="6 7">
    <name type="scientific">Oldenlandia corymbosa var. corymbosa</name>
    <dbReference type="NCBI Taxonomy" id="529605"/>
    <lineage>
        <taxon>Eukaryota</taxon>
        <taxon>Viridiplantae</taxon>
        <taxon>Streptophyta</taxon>
        <taxon>Embryophyta</taxon>
        <taxon>Tracheophyta</taxon>
        <taxon>Spermatophyta</taxon>
        <taxon>Magnoliopsida</taxon>
        <taxon>eudicotyledons</taxon>
        <taxon>Gunneridae</taxon>
        <taxon>Pentapetalae</taxon>
        <taxon>asterids</taxon>
        <taxon>lamiids</taxon>
        <taxon>Gentianales</taxon>
        <taxon>Rubiaceae</taxon>
        <taxon>Rubioideae</taxon>
        <taxon>Spermacoceae</taxon>
        <taxon>Hedyotis-Oldenlandia complex</taxon>
        <taxon>Oldenlandia</taxon>
    </lineage>
</organism>
<dbReference type="Gene3D" id="3.30.70.330">
    <property type="match status" value="4"/>
</dbReference>
<dbReference type="Proteomes" id="UP001161247">
    <property type="component" value="Chromosome 7"/>
</dbReference>
<evidence type="ECO:0000259" key="5">
    <source>
        <dbReference type="PROSITE" id="PS50102"/>
    </source>
</evidence>
<dbReference type="GO" id="GO:0003723">
    <property type="term" value="F:RNA binding"/>
    <property type="evidence" value="ECO:0007669"/>
    <property type="project" value="UniProtKB-UniRule"/>
</dbReference>
<dbReference type="CDD" id="cd12380">
    <property type="entry name" value="RRM3_I_PABPs"/>
    <property type="match status" value="1"/>
</dbReference>
<protein>
    <submittedName>
        <fullName evidence="6">OLC1v1014910C1</fullName>
    </submittedName>
</protein>
<dbReference type="Pfam" id="PF00076">
    <property type="entry name" value="RRM_1"/>
    <property type="match status" value="4"/>
</dbReference>
<dbReference type="EMBL" id="OX459124">
    <property type="protein sequence ID" value="CAI9114238.1"/>
    <property type="molecule type" value="Genomic_DNA"/>
</dbReference>
<dbReference type="SUPFAM" id="SSF54928">
    <property type="entry name" value="RNA-binding domain, RBD"/>
    <property type="match status" value="3"/>
</dbReference>
<dbReference type="AlphaFoldDB" id="A0AAV1E5P3"/>